<keyword evidence="3" id="KW-1185">Reference proteome</keyword>
<proteinExistence type="predicted"/>
<sequence>MVDSWLSTVYPAWTLDDKDFKQAVYNQFDWDYKGRTPFISCFSDKDFAIKWACKIMRSSRRCSQKKEWTLFTIDTRLLSHSVYVYKLSRFIDCMDIRTPGRAEEVYKPGAYICLHSIPSDAIVEAEKWNESSRSIKIPSIGKYLALK</sequence>
<dbReference type="Proteomes" id="UP001323405">
    <property type="component" value="Unassembled WGS sequence"/>
</dbReference>
<reference evidence="2 3" key="1">
    <citation type="journal article" date="2023" name="bioRxiv">
        <title>High-quality genome assemblies of four members of thePodospora anserinaspecies complex.</title>
        <authorList>
            <person name="Ament-Velasquez S.L."/>
            <person name="Vogan A.A."/>
            <person name="Wallerman O."/>
            <person name="Hartmann F."/>
            <person name="Gautier V."/>
            <person name="Silar P."/>
            <person name="Giraud T."/>
            <person name="Johannesson H."/>
        </authorList>
    </citation>
    <scope>NUCLEOTIDE SEQUENCE [LARGE SCALE GENOMIC DNA]</scope>
    <source>
        <strain evidence="2 3">CBS 415.72m</strain>
    </source>
</reference>
<dbReference type="EMBL" id="JAFFHA010000008">
    <property type="protein sequence ID" value="KAK4651583.1"/>
    <property type="molecule type" value="Genomic_DNA"/>
</dbReference>
<dbReference type="InterPro" id="IPR056009">
    <property type="entry name" value="DUF7587"/>
</dbReference>
<dbReference type="Pfam" id="PF24494">
    <property type="entry name" value="DUF7587"/>
    <property type="match status" value="1"/>
</dbReference>
<accession>A0ABR0G799</accession>
<evidence type="ECO:0000259" key="1">
    <source>
        <dbReference type="Pfam" id="PF24494"/>
    </source>
</evidence>
<dbReference type="RefSeq" id="XP_062740558.1">
    <property type="nucleotide sequence ID" value="XM_062891925.1"/>
</dbReference>
<name>A0ABR0G799_9PEZI</name>
<evidence type="ECO:0000313" key="3">
    <source>
        <dbReference type="Proteomes" id="UP001323405"/>
    </source>
</evidence>
<feature type="domain" description="DUF7587" evidence="1">
    <location>
        <begin position="8"/>
        <end position="128"/>
    </location>
</feature>
<protein>
    <recommendedName>
        <fullName evidence="1">DUF7587 domain-containing protein</fullName>
    </recommendedName>
</protein>
<dbReference type="GeneID" id="87911832"/>
<comment type="caution">
    <text evidence="2">The sequence shown here is derived from an EMBL/GenBank/DDBJ whole genome shotgun (WGS) entry which is preliminary data.</text>
</comment>
<gene>
    <name evidence="2" type="ORF">QC762_602330</name>
</gene>
<dbReference type="PANTHER" id="PTHR40781:SF1">
    <property type="match status" value="1"/>
</dbReference>
<evidence type="ECO:0000313" key="2">
    <source>
        <dbReference type="EMBL" id="KAK4651583.1"/>
    </source>
</evidence>
<dbReference type="PANTHER" id="PTHR40781">
    <property type="match status" value="1"/>
</dbReference>
<organism evidence="2 3">
    <name type="scientific">Podospora pseudocomata</name>
    <dbReference type="NCBI Taxonomy" id="2093779"/>
    <lineage>
        <taxon>Eukaryota</taxon>
        <taxon>Fungi</taxon>
        <taxon>Dikarya</taxon>
        <taxon>Ascomycota</taxon>
        <taxon>Pezizomycotina</taxon>
        <taxon>Sordariomycetes</taxon>
        <taxon>Sordariomycetidae</taxon>
        <taxon>Sordariales</taxon>
        <taxon>Podosporaceae</taxon>
        <taxon>Podospora</taxon>
    </lineage>
</organism>